<keyword evidence="2" id="KW-1185">Reference proteome</keyword>
<dbReference type="EMBL" id="JAPWTK010000312">
    <property type="protein sequence ID" value="KAJ8942820.1"/>
    <property type="molecule type" value="Genomic_DNA"/>
</dbReference>
<dbReference type="Proteomes" id="UP001162162">
    <property type="component" value="Unassembled WGS sequence"/>
</dbReference>
<proteinExistence type="predicted"/>
<accession>A0AAV8XUW5</accession>
<organism evidence="1 2">
    <name type="scientific">Aromia moschata</name>
    <dbReference type="NCBI Taxonomy" id="1265417"/>
    <lineage>
        <taxon>Eukaryota</taxon>
        <taxon>Metazoa</taxon>
        <taxon>Ecdysozoa</taxon>
        <taxon>Arthropoda</taxon>
        <taxon>Hexapoda</taxon>
        <taxon>Insecta</taxon>
        <taxon>Pterygota</taxon>
        <taxon>Neoptera</taxon>
        <taxon>Endopterygota</taxon>
        <taxon>Coleoptera</taxon>
        <taxon>Polyphaga</taxon>
        <taxon>Cucujiformia</taxon>
        <taxon>Chrysomeloidea</taxon>
        <taxon>Cerambycidae</taxon>
        <taxon>Cerambycinae</taxon>
        <taxon>Callichromatini</taxon>
        <taxon>Aromia</taxon>
    </lineage>
</organism>
<evidence type="ECO:0000313" key="1">
    <source>
        <dbReference type="EMBL" id="KAJ8942820.1"/>
    </source>
</evidence>
<protein>
    <submittedName>
        <fullName evidence="1">Uncharacterized protein</fullName>
    </submittedName>
</protein>
<name>A0AAV8XUW5_9CUCU</name>
<comment type="caution">
    <text evidence="1">The sequence shown here is derived from an EMBL/GenBank/DDBJ whole genome shotgun (WGS) entry which is preliminary data.</text>
</comment>
<reference evidence="1" key="1">
    <citation type="journal article" date="2023" name="Insect Mol. Biol.">
        <title>Genome sequencing provides insights into the evolution of gene families encoding plant cell wall-degrading enzymes in longhorned beetles.</title>
        <authorList>
            <person name="Shin N.R."/>
            <person name="Okamura Y."/>
            <person name="Kirsch R."/>
            <person name="Pauchet Y."/>
        </authorList>
    </citation>
    <scope>NUCLEOTIDE SEQUENCE</scope>
    <source>
        <strain evidence="1">AMC_N1</strain>
    </source>
</reference>
<sequence>MTQYNNQNTTNPTASTSYVTAAKSVPKPTFPKKDQVLVLHAVDGLKLLVYAKAIGLHTIKTNLGHKISHRRNVGVDAGQQGFSATKSPGNNSDQLSIYHQRSAGVSLAGVLAALYQSRAQHPVCYFVVAVEPATLVVAQNGHLDHLELAGQALVVLVDGTPSGDRCLFSLEVPRLAVHQLDDCRRIRHGDAGFQF</sequence>
<evidence type="ECO:0000313" key="2">
    <source>
        <dbReference type="Proteomes" id="UP001162162"/>
    </source>
</evidence>
<dbReference type="AlphaFoldDB" id="A0AAV8XUW5"/>
<gene>
    <name evidence="1" type="ORF">NQ318_022834</name>
</gene>